<dbReference type="OrthoDB" id="5343309at2"/>
<dbReference type="InterPro" id="IPR014756">
    <property type="entry name" value="Ig_E-set"/>
</dbReference>
<evidence type="ECO:0000259" key="3">
    <source>
        <dbReference type="Pfam" id="PF13501"/>
    </source>
</evidence>
<evidence type="ECO:0000313" key="5">
    <source>
        <dbReference type="Proteomes" id="UP000290870"/>
    </source>
</evidence>
<dbReference type="Pfam" id="PF13501">
    <property type="entry name" value="SoxY"/>
    <property type="match status" value="1"/>
</dbReference>
<proteinExistence type="predicted"/>
<dbReference type="Gene3D" id="2.60.40.10">
    <property type="entry name" value="Immunoglobulins"/>
    <property type="match status" value="1"/>
</dbReference>
<dbReference type="Proteomes" id="UP000290870">
    <property type="component" value="Unassembled WGS sequence"/>
</dbReference>
<dbReference type="RefSeq" id="WP_128985318.1">
    <property type="nucleotide sequence ID" value="NZ_PDJZ01000001.1"/>
</dbReference>
<dbReference type="InterPro" id="IPR038162">
    <property type="entry name" value="SoxY_sf"/>
</dbReference>
<reference evidence="4 5" key="1">
    <citation type="submission" date="2017-10" db="EMBL/GenBank/DDBJ databases">
        <title>Genomics of the genus Arcobacter.</title>
        <authorList>
            <person name="Perez-Cataluna A."/>
            <person name="Figueras M.J."/>
        </authorList>
    </citation>
    <scope>NUCLEOTIDE SEQUENCE [LARGE SCALE GENOMIC DNA]</scope>
    <source>
        <strain evidence="4 5">F26</strain>
    </source>
</reference>
<feature type="domain" description="Sulphur oxidation protein SoxZ" evidence="2">
    <location>
        <begin position="163"/>
        <end position="243"/>
    </location>
</feature>
<accession>A0A4Q0ZH56</accession>
<evidence type="ECO:0000313" key="4">
    <source>
        <dbReference type="EMBL" id="RXJ85789.1"/>
    </source>
</evidence>
<dbReference type="Gene3D" id="2.60.40.2470">
    <property type="entry name" value="SoxY domain"/>
    <property type="match status" value="1"/>
</dbReference>
<dbReference type="InterPro" id="IPR014880">
    <property type="entry name" value="SoxZ_dom"/>
</dbReference>
<evidence type="ECO:0000259" key="2">
    <source>
        <dbReference type="Pfam" id="PF08770"/>
    </source>
</evidence>
<sequence length="245" mass="27786">MKHIFLLLTLFLLSSNAQIKNPIESPIFEDIIKSIIADEKYIFNDNIILKVPDFADNPFQVPIYVDGRKIPNAKRLVLFADYNPIPNIIDINLKNLLPVISINIKVAQGTPLRALILDDKNIWHVGSINIRSNGGGCDISAQSSNEYKYENRLGEIKTEFFPKDDGYRIKTSIFHPMETGLVFGTTAFYIDSIIIKNNDEILANISSTSVISENPRFIFESKNKIDNLTIEFTDNDGNKYKVQTK</sequence>
<dbReference type="InterPro" id="IPR032711">
    <property type="entry name" value="SoxY"/>
</dbReference>
<dbReference type="AlphaFoldDB" id="A0A4Q0ZH56"/>
<name>A0A4Q0ZH56_9BACT</name>
<dbReference type="NCBIfam" id="TIGR04557">
    <property type="entry name" value="fuse_rel_SoxYZ"/>
    <property type="match status" value="1"/>
</dbReference>
<evidence type="ECO:0000256" key="1">
    <source>
        <dbReference type="SAM" id="SignalP"/>
    </source>
</evidence>
<keyword evidence="1" id="KW-0732">Signal</keyword>
<feature type="signal peptide" evidence="1">
    <location>
        <begin position="1"/>
        <end position="19"/>
    </location>
</feature>
<protein>
    <submittedName>
        <fullName evidence="4">Quinoprotein dehydrogenase-associated SoxYZ-like carrier</fullName>
    </submittedName>
</protein>
<dbReference type="InterPro" id="IPR030831">
    <property type="entry name" value="Fuse-rel_SoxYZ"/>
</dbReference>
<feature type="domain" description="Ig-like SoxY" evidence="3">
    <location>
        <begin position="33"/>
        <end position="137"/>
    </location>
</feature>
<organism evidence="4 5">
    <name type="scientific">Arcobacter cloacae</name>
    <dbReference type="NCBI Taxonomy" id="1054034"/>
    <lineage>
        <taxon>Bacteria</taxon>
        <taxon>Pseudomonadati</taxon>
        <taxon>Campylobacterota</taxon>
        <taxon>Epsilonproteobacteria</taxon>
        <taxon>Campylobacterales</taxon>
        <taxon>Arcobacteraceae</taxon>
        <taxon>Arcobacter</taxon>
    </lineage>
</organism>
<feature type="chain" id="PRO_5020581020" evidence="1">
    <location>
        <begin position="20"/>
        <end position="245"/>
    </location>
</feature>
<dbReference type="EMBL" id="PDJZ01000001">
    <property type="protein sequence ID" value="RXJ85789.1"/>
    <property type="molecule type" value="Genomic_DNA"/>
</dbReference>
<dbReference type="SUPFAM" id="SSF81296">
    <property type="entry name" value="E set domains"/>
    <property type="match status" value="1"/>
</dbReference>
<comment type="caution">
    <text evidence="4">The sequence shown here is derived from an EMBL/GenBank/DDBJ whole genome shotgun (WGS) entry which is preliminary data.</text>
</comment>
<gene>
    <name evidence="4" type="ORF">CRU90_00570</name>
</gene>
<dbReference type="InterPro" id="IPR013783">
    <property type="entry name" value="Ig-like_fold"/>
</dbReference>
<dbReference type="Pfam" id="PF08770">
    <property type="entry name" value="SoxZ"/>
    <property type="match status" value="1"/>
</dbReference>